<gene>
    <name evidence="6" type="ORF">J2Z79_002703</name>
</gene>
<evidence type="ECO:0000256" key="1">
    <source>
        <dbReference type="ARBA" id="ARBA00005695"/>
    </source>
</evidence>
<dbReference type="InterPro" id="IPR000914">
    <property type="entry name" value="SBP_5_dom"/>
</dbReference>
<dbReference type="EMBL" id="JAGGLG010000025">
    <property type="protein sequence ID" value="MBP2019276.1"/>
    <property type="molecule type" value="Genomic_DNA"/>
</dbReference>
<feature type="domain" description="Solute-binding protein family 5" evidence="5">
    <location>
        <begin position="90"/>
        <end position="444"/>
    </location>
</feature>
<organism evidence="6 7">
    <name type="scientific">Symbiobacterium terraclitae</name>
    <dbReference type="NCBI Taxonomy" id="557451"/>
    <lineage>
        <taxon>Bacteria</taxon>
        <taxon>Bacillati</taxon>
        <taxon>Bacillota</taxon>
        <taxon>Clostridia</taxon>
        <taxon>Eubacteriales</taxon>
        <taxon>Symbiobacteriaceae</taxon>
        <taxon>Symbiobacterium</taxon>
    </lineage>
</organism>
<keyword evidence="7" id="KW-1185">Reference proteome</keyword>
<dbReference type="CDD" id="cd08498">
    <property type="entry name" value="PBP2_NikA_DppA_OppA_like_2"/>
    <property type="match status" value="1"/>
</dbReference>
<dbReference type="PIRSF" id="PIRSF002741">
    <property type="entry name" value="MppA"/>
    <property type="match status" value="1"/>
</dbReference>
<keyword evidence="2" id="KW-0813">Transport</keyword>
<dbReference type="Gene3D" id="3.10.105.10">
    <property type="entry name" value="Dipeptide-binding Protein, Domain 3"/>
    <property type="match status" value="1"/>
</dbReference>
<name>A0ABS4JWI8_9FIRM</name>
<evidence type="ECO:0000256" key="4">
    <source>
        <dbReference type="SAM" id="SignalP"/>
    </source>
</evidence>
<comment type="caution">
    <text evidence="6">The sequence shown here is derived from an EMBL/GenBank/DDBJ whole genome shotgun (WGS) entry which is preliminary data.</text>
</comment>
<dbReference type="Pfam" id="PF00496">
    <property type="entry name" value="SBP_bac_5"/>
    <property type="match status" value="1"/>
</dbReference>
<dbReference type="InterPro" id="IPR030678">
    <property type="entry name" value="Peptide/Ni-bd"/>
</dbReference>
<feature type="chain" id="PRO_5046071441" evidence="4">
    <location>
        <begin position="29"/>
        <end position="521"/>
    </location>
</feature>
<evidence type="ECO:0000259" key="5">
    <source>
        <dbReference type="Pfam" id="PF00496"/>
    </source>
</evidence>
<proteinExistence type="inferred from homology"/>
<reference evidence="6 7" key="1">
    <citation type="submission" date="2021-03" db="EMBL/GenBank/DDBJ databases">
        <title>Genomic Encyclopedia of Type Strains, Phase IV (KMG-IV): sequencing the most valuable type-strain genomes for metagenomic binning, comparative biology and taxonomic classification.</title>
        <authorList>
            <person name="Goeker M."/>
        </authorList>
    </citation>
    <scope>NUCLEOTIDE SEQUENCE [LARGE SCALE GENOMIC DNA]</scope>
    <source>
        <strain evidence="6 7">DSM 27138</strain>
    </source>
</reference>
<dbReference type="PROSITE" id="PS51257">
    <property type="entry name" value="PROKAR_LIPOPROTEIN"/>
    <property type="match status" value="1"/>
</dbReference>
<evidence type="ECO:0000313" key="6">
    <source>
        <dbReference type="EMBL" id="MBP2019276.1"/>
    </source>
</evidence>
<dbReference type="Proteomes" id="UP001519289">
    <property type="component" value="Unassembled WGS sequence"/>
</dbReference>
<keyword evidence="3 4" id="KW-0732">Signal</keyword>
<sequence>MQHHRALWMRAAAWVSAVALVLAGCAGAGRSSRGPDGGAGSSGAGAQRPVVVLQGVDATTLDPAGHAETPAYNILNNIYDTLIYRNHEMKLEPGLATEWRTLNDTTWELKLRQGVKFHNGDTFNAADVKATIERIIDPAEASPRRNNLSAIQEVKIIDDYTVHIITSAPYPILPNRLASEHVISAEYLAEHGKEYLAANPMGTGPYKFVRWVKQEEVVLEANPDYWRGAPQIQQVIFRPVPEAATRISQIQTGQADIAVNIPANQVEALRNDPSVKIVDVPSVRVIYVAFQTRKGGIVGNPTFRRALAHAIDARSLIDNVLMGAGYHMATALTPQHFGFDPSIQPYPYDPDLARRLLAESGYQGEEIQFDTPSGRYAMDKEMAEAIAGQLQKIGVNVKLQVNEWGNHVGLMTSREQKGIYMLGWGNATWDADGTLSPLLSGDGAFSSHESPVSDELILKARSTMDQAERERLYHQALRQLHEDVAHLIDWQQKDIYATSTRIEWTPRSDEEINLVSARLVQ</sequence>
<dbReference type="PANTHER" id="PTHR30290">
    <property type="entry name" value="PERIPLASMIC BINDING COMPONENT OF ABC TRANSPORTER"/>
    <property type="match status" value="1"/>
</dbReference>
<dbReference type="PANTHER" id="PTHR30290:SF9">
    <property type="entry name" value="OLIGOPEPTIDE-BINDING PROTEIN APPA"/>
    <property type="match status" value="1"/>
</dbReference>
<comment type="similarity">
    <text evidence="1">Belongs to the bacterial solute-binding protein 5 family.</text>
</comment>
<dbReference type="Gene3D" id="3.90.76.10">
    <property type="entry name" value="Dipeptide-binding Protein, Domain 1"/>
    <property type="match status" value="1"/>
</dbReference>
<evidence type="ECO:0000313" key="7">
    <source>
        <dbReference type="Proteomes" id="UP001519289"/>
    </source>
</evidence>
<evidence type="ECO:0000256" key="3">
    <source>
        <dbReference type="ARBA" id="ARBA00022729"/>
    </source>
</evidence>
<dbReference type="InterPro" id="IPR039424">
    <property type="entry name" value="SBP_5"/>
</dbReference>
<evidence type="ECO:0000256" key="2">
    <source>
        <dbReference type="ARBA" id="ARBA00022448"/>
    </source>
</evidence>
<feature type="signal peptide" evidence="4">
    <location>
        <begin position="1"/>
        <end position="28"/>
    </location>
</feature>
<protein>
    <submittedName>
        <fullName evidence="6">Peptide/nickel transport system substrate-binding protein</fullName>
    </submittedName>
</protein>
<accession>A0ABS4JWI8</accession>
<dbReference type="Gene3D" id="3.40.190.10">
    <property type="entry name" value="Periplasmic binding protein-like II"/>
    <property type="match status" value="1"/>
</dbReference>
<dbReference type="RefSeq" id="WP_209467391.1">
    <property type="nucleotide sequence ID" value="NZ_JAGGLG010000025.1"/>
</dbReference>
<dbReference type="SUPFAM" id="SSF53850">
    <property type="entry name" value="Periplasmic binding protein-like II"/>
    <property type="match status" value="1"/>
</dbReference>